<keyword evidence="5 9" id="KW-0255">Endonuclease</keyword>
<comment type="subunit">
    <text evidence="9">Homodimer, forms a heterotetramer with a Cas1 homodimer.</text>
</comment>
<dbReference type="GO" id="GO:0004519">
    <property type="term" value="F:endonuclease activity"/>
    <property type="evidence" value="ECO:0007669"/>
    <property type="project" value="UniProtKB-KW"/>
</dbReference>
<dbReference type="PANTHER" id="PTHR34405">
    <property type="entry name" value="CRISPR-ASSOCIATED ENDORIBONUCLEASE CAS2"/>
    <property type="match status" value="1"/>
</dbReference>
<evidence type="ECO:0000256" key="1">
    <source>
        <dbReference type="ARBA" id="ARBA00001946"/>
    </source>
</evidence>
<evidence type="ECO:0000256" key="7">
    <source>
        <dbReference type="ARBA" id="ARBA00022842"/>
    </source>
</evidence>
<sequence length="145" mass="16801">MTPAAMSQEQLWVIAYDSPSNKRRRKLAKLLEGYGVRLQWSVFECRLQPHQLRRLRQGLDRIAEPAESIRLWSLPAWAAEQTYRHCAGGVREGARKTQQVRTAARSELWPFRSDAHPPAIRRNPSVFVILRAAMRRRGSQRFPQG</sequence>
<dbReference type="HAMAP" id="MF_01471">
    <property type="entry name" value="Cas2"/>
    <property type="match status" value="1"/>
</dbReference>
<name>A0ABX5FC05_9CHRO</name>
<proteinExistence type="inferred from homology"/>
<evidence type="ECO:0000256" key="2">
    <source>
        <dbReference type="ARBA" id="ARBA00009959"/>
    </source>
</evidence>
<protein>
    <recommendedName>
        <fullName evidence="9">CRISPR-associated endoribonuclease Cas2</fullName>
        <ecNumber evidence="9">3.1.-.-</ecNumber>
    </recommendedName>
</protein>
<feature type="binding site" evidence="9">
    <location>
        <position position="17"/>
    </location>
    <ligand>
        <name>Mg(2+)</name>
        <dbReference type="ChEBI" id="CHEBI:18420"/>
        <note>catalytic</note>
    </ligand>
</feature>
<reference evidence="10 11" key="2">
    <citation type="submission" date="2018-03" db="EMBL/GenBank/DDBJ databases">
        <title>The ancient ancestry and fast evolution of plastids.</title>
        <authorList>
            <person name="Moore K.R."/>
            <person name="Magnabosco C."/>
            <person name="Momper L."/>
            <person name="Gold D.A."/>
            <person name="Bosak T."/>
            <person name="Fournier G.P."/>
        </authorList>
    </citation>
    <scope>NUCLEOTIDE SEQUENCE [LARGE SCALE GENOMIC DNA]</scope>
    <source>
        <strain evidence="10 11">CCALA 015</strain>
    </source>
</reference>
<gene>
    <name evidence="9 10" type="primary">cas2</name>
    <name evidence="10" type="ORF">C7B81_02145</name>
</gene>
<keyword evidence="6 9" id="KW-0378">Hydrolase</keyword>
<dbReference type="SUPFAM" id="SSF143430">
    <property type="entry name" value="TTP0101/SSO1404-like"/>
    <property type="match status" value="1"/>
</dbReference>
<dbReference type="Pfam" id="PF09827">
    <property type="entry name" value="CRISPR_Cas2"/>
    <property type="match status" value="1"/>
</dbReference>
<comment type="function">
    <text evidence="9">CRISPR (clustered regularly interspaced short palindromic repeat), is an adaptive immune system that provides protection against mobile genetic elements (viruses, transposable elements and conjugative plasmids). CRISPR clusters contain sequences complementary to antecedent mobile elements and target invading nucleic acids. CRISPR clusters are transcribed and processed into CRISPR RNA (crRNA). Functions as a ssRNA-specific endoribonuclease. Involved in the integration of spacer DNA into the CRISPR cassette.</text>
</comment>
<keyword evidence="8 9" id="KW-0051">Antiviral defense</keyword>
<comment type="similarity">
    <text evidence="2 9">Belongs to the CRISPR-associated endoribonuclease Cas2 protein family.</text>
</comment>
<evidence type="ECO:0000256" key="5">
    <source>
        <dbReference type="ARBA" id="ARBA00022759"/>
    </source>
</evidence>
<keyword evidence="7 9" id="KW-0460">Magnesium</keyword>
<evidence type="ECO:0000256" key="6">
    <source>
        <dbReference type="ARBA" id="ARBA00022801"/>
    </source>
</evidence>
<evidence type="ECO:0000256" key="8">
    <source>
        <dbReference type="ARBA" id="ARBA00023118"/>
    </source>
</evidence>
<dbReference type="EC" id="3.1.-.-" evidence="9"/>
<keyword evidence="3 9" id="KW-0540">Nuclease</keyword>
<evidence type="ECO:0000313" key="10">
    <source>
        <dbReference type="EMBL" id="PSB39464.1"/>
    </source>
</evidence>
<dbReference type="InterPro" id="IPR019199">
    <property type="entry name" value="Virulence_VapD/CRISPR_Cas2"/>
</dbReference>
<keyword evidence="11" id="KW-1185">Reference proteome</keyword>
<evidence type="ECO:0000256" key="9">
    <source>
        <dbReference type="HAMAP-Rule" id="MF_01471"/>
    </source>
</evidence>
<keyword evidence="4 9" id="KW-0479">Metal-binding</keyword>
<dbReference type="Proteomes" id="UP000238218">
    <property type="component" value="Unassembled WGS sequence"/>
</dbReference>
<evidence type="ECO:0000313" key="11">
    <source>
        <dbReference type="Proteomes" id="UP000238218"/>
    </source>
</evidence>
<comment type="cofactor">
    <cofactor evidence="1 9">
        <name>Mg(2+)</name>
        <dbReference type="ChEBI" id="CHEBI:18420"/>
    </cofactor>
</comment>
<comment type="caution">
    <text evidence="10">The sequence shown here is derived from an EMBL/GenBank/DDBJ whole genome shotgun (WGS) entry which is preliminary data.</text>
</comment>
<evidence type="ECO:0000256" key="4">
    <source>
        <dbReference type="ARBA" id="ARBA00022723"/>
    </source>
</evidence>
<accession>A0ABX5FC05</accession>
<reference evidence="10 11" key="1">
    <citation type="submission" date="2018-02" db="EMBL/GenBank/DDBJ databases">
        <authorList>
            <person name="Moore K."/>
            <person name="Momper L."/>
        </authorList>
    </citation>
    <scope>NUCLEOTIDE SEQUENCE [LARGE SCALE GENOMIC DNA]</scope>
    <source>
        <strain evidence="10 11">CCALA 015</strain>
    </source>
</reference>
<organism evidence="10 11">
    <name type="scientific">Aphanothece cf. minutissima CCALA 015</name>
    <dbReference type="NCBI Taxonomy" id="2107695"/>
    <lineage>
        <taxon>Bacteria</taxon>
        <taxon>Bacillati</taxon>
        <taxon>Cyanobacteriota</taxon>
        <taxon>Cyanophyceae</taxon>
        <taxon>Oscillatoriophycideae</taxon>
        <taxon>Chroococcales</taxon>
        <taxon>Aphanothecaceae</taxon>
        <taxon>Aphanothece</taxon>
    </lineage>
</organism>
<dbReference type="EMBL" id="PVWP01000001">
    <property type="protein sequence ID" value="PSB39464.1"/>
    <property type="molecule type" value="Genomic_DNA"/>
</dbReference>
<dbReference type="NCBIfam" id="TIGR01573">
    <property type="entry name" value="cas2"/>
    <property type="match status" value="1"/>
</dbReference>
<evidence type="ECO:0000256" key="3">
    <source>
        <dbReference type="ARBA" id="ARBA00022722"/>
    </source>
</evidence>
<dbReference type="Gene3D" id="3.30.70.240">
    <property type="match status" value="1"/>
</dbReference>
<dbReference type="CDD" id="cd09725">
    <property type="entry name" value="Cas2_I_II_III"/>
    <property type="match status" value="1"/>
</dbReference>
<dbReference type="PANTHER" id="PTHR34405:SF3">
    <property type="entry name" value="CRISPR-ASSOCIATED ENDORIBONUCLEASE CAS2 3"/>
    <property type="match status" value="1"/>
</dbReference>
<dbReference type="InterPro" id="IPR021127">
    <property type="entry name" value="CRISPR_associated_Cas2"/>
</dbReference>